<organism evidence="3 4">
    <name type="scientific">Hungatella hathewayi</name>
    <dbReference type="NCBI Taxonomy" id="154046"/>
    <lineage>
        <taxon>Bacteria</taxon>
        <taxon>Bacillati</taxon>
        <taxon>Bacillota</taxon>
        <taxon>Clostridia</taxon>
        <taxon>Lachnospirales</taxon>
        <taxon>Lachnospiraceae</taxon>
        <taxon>Hungatella</taxon>
    </lineage>
</organism>
<dbReference type="Gene3D" id="3.30.565.10">
    <property type="entry name" value="Histidine kinase-like ATPase, C-terminal domain"/>
    <property type="match status" value="1"/>
</dbReference>
<name>A0A3E2X376_9FIRM</name>
<evidence type="ECO:0000313" key="3">
    <source>
        <dbReference type="EMBL" id="RGC35538.1"/>
    </source>
</evidence>
<reference evidence="3 4" key="1">
    <citation type="submission" date="2018-08" db="EMBL/GenBank/DDBJ databases">
        <title>A genome reference for cultivated species of the human gut microbiota.</title>
        <authorList>
            <person name="Zou Y."/>
            <person name="Xue W."/>
            <person name="Luo G."/>
        </authorList>
    </citation>
    <scope>NUCLEOTIDE SEQUENCE [LARGE SCALE GENOMIC DNA]</scope>
    <source>
        <strain evidence="3 4">AF19-21</strain>
    </source>
</reference>
<dbReference type="InterPro" id="IPR050640">
    <property type="entry name" value="Bact_2-comp_sensor_kinase"/>
</dbReference>
<keyword evidence="1" id="KW-1133">Transmembrane helix</keyword>
<dbReference type="PANTHER" id="PTHR34220">
    <property type="entry name" value="SENSOR HISTIDINE KINASE YPDA"/>
    <property type="match status" value="1"/>
</dbReference>
<protein>
    <recommendedName>
        <fullName evidence="2">Signal transduction histidine kinase internal region domain-containing protein</fullName>
    </recommendedName>
</protein>
<dbReference type="Pfam" id="PF06580">
    <property type="entry name" value="His_kinase"/>
    <property type="match status" value="1"/>
</dbReference>
<evidence type="ECO:0000313" key="4">
    <source>
        <dbReference type="Proteomes" id="UP000261111"/>
    </source>
</evidence>
<dbReference type="EMBL" id="QVIA01000001">
    <property type="protein sequence ID" value="RGC35538.1"/>
    <property type="molecule type" value="Genomic_DNA"/>
</dbReference>
<feature type="transmembrane region" description="Helical" evidence="1">
    <location>
        <begin position="294"/>
        <end position="314"/>
    </location>
</feature>
<dbReference type="Gene3D" id="6.10.340.10">
    <property type="match status" value="1"/>
</dbReference>
<dbReference type="InterPro" id="IPR036890">
    <property type="entry name" value="HATPase_C_sf"/>
</dbReference>
<proteinExistence type="predicted"/>
<feature type="transmembrane region" description="Helical" evidence="1">
    <location>
        <begin position="12"/>
        <end position="34"/>
    </location>
</feature>
<gene>
    <name evidence="3" type="ORF">DWX41_00670</name>
</gene>
<keyword evidence="1" id="KW-0472">Membrane</keyword>
<keyword evidence="1" id="KW-0812">Transmembrane</keyword>
<accession>A0A3E2X376</accession>
<dbReference type="InterPro" id="IPR010559">
    <property type="entry name" value="Sig_transdc_His_kin_internal"/>
</dbReference>
<evidence type="ECO:0000259" key="2">
    <source>
        <dbReference type="Pfam" id="PF06580"/>
    </source>
</evidence>
<dbReference type="GeneID" id="93336255"/>
<comment type="caution">
    <text evidence="3">The sequence shown here is derived from an EMBL/GenBank/DDBJ whole genome shotgun (WGS) entry which is preliminary data.</text>
</comment>
<dbReference type="PANTHER" id="PTHR34220:SF7">
    <property type="entry name" value="SENSOR HISTIDINE KINASE YPDA"/>
    <property type="match status" value="1"/>
</dbReference>
<evidence type="ECO:0000256" key="1">
    <source>
        <dbReference type="SAM" id="Phobius"/>
    </source>
</evidence>
<feature type="domain" description="Signal transduction histidine kinase internal region" evidence="2">
    <location>
        <begin position="389"/>
        <end position="465"/>
    </location>
</feature>
<dbReference type="RefSeq" id="WP_117440562.1">
    <property type="nucleotide sequence ID" value="NZ_QVIA01000001.1"/>
</dbReference>
<dbReference type="GO" id="GO:0016020">
    <property type="term" value="C:membrane"/>
    <property type="evidence" value="ECO:0007669"/>
    <property type="project" value="InterPro"/>
</dbReference>
<dbReference type="AlphaFoldDB" id="A0A3E2X376"/>
<dbReference type="Proteomes" id="UP000261111">
    <property type="component" value="Unassembled WGS sequence"/>
</dbReference>
<dbReference type="SUPFAM" id="SSF55874">
    <property type="entry name" value="ATPase domain of HSP90 chaperone/DNA topoisomerase II/histidine kinase"/>
    <property type="match status" value="1"/>
</dbReference>
<dbReference type="GO" id="GO:0000155">
    <property type="term" value="F:phosphorelay sensor kinase activity"/>
    <property type="evidence" value="ECO:0007669"/>
    <property type="project" value="InterPro"/>
</dbReference>
<sequence>MKKLHQNSLMRKITFSYSIVFFFLIILLSIIYYFTAYHNFLQNHTRISRQLAKTISNQIDTQGSKFNNLEIRILESEEIMKYIFEEAKQHNVVSDWEFRKNLYAITGYNYEFYQLNIVNLNESTIHTFGEEYYYKPYTITRNVQENIIEPTLELDGAKIIIPPNKGCLYAPVKDVPIISVCRAFSRYPLSKKAGIIEIQVKEASLEKLINDNLYALENGGEQVLIFDNNNNPVYPSDIPQERLDYYTSLDTDNKTMFRSSLFSETEIVTSHYSSETMCTVMLITPASYILQNRLFYLEICIGFFLFTFALLVFITRRLALRITAPITELKNRISSLELDQIAEEDYDNLSGDTFNELEILNKSYSRMQRRLKRSLDDVISSRTLTIQSQMLALQAQMDSHFLYNTLTIISIIAEDNDDEQAAAMCIKLTKMLRYITEDISHGTTLAQEITHTQNYTDLITTRFGKGVEFDYQIDTALDMVRVPRLILQPIVENCVKYSRSPDRVLKIAIRIWNEDDCWYANIRDNGNGFSEEALKIIRDRIADMNPEQQHPALSINGMGLVNIYLRLRLYYNSQFTFQLENKAPPDSIYGGVSITIGGNLDETK</sequence>